<dbReference type="GO" id="GO:0009089">
    <property type="term" value="P:lysine biosynthetic process via diaminopimelate"/>
    <property type="evidence" value="ECO:0007669"/>
    <property type="project" value="UniProtKB-UniRule"/>
</dbReference>
<dbReference type="RefSeq" id="WP_184801851.1">
    <property type="nucleotide sequence ID" value="NZ_JACIIZ010000008.1"/>
</dbReference>
<feature type="binding site" evidence="15">
    <location>
        <position position="364"/>
    </location>
    <ligand>
        <name>Zn(2+)</name>
        <dbReference type="ChEBI" id="CHEBI:29105"/>
        <label>2</label>
    </ligand>
</feature>
<dbReference type="InterPro" id="IPR001261">
    <property type="entry name" value="ArgE/DapE_CS"/>
</dbReference>
<keyword evidence="11 15" id="KW-0457">Lysine biosynthesis</keyword>
<feature type="binding site" evidence="15">
    <location>
        <position position="179"/>
    </location>
    <ligand>
        <name>Zn(2+)</name>
        <dbReference type="ChEBI" id="CHEBI:29105"/>
        <label>1</label>
    </ligand>
</feature>
<dbReference type="InterPro" id="IPR050072">
    <property type="entry name" value="Peptidase_M20A"/>
</dbReference>
<dbReference type="SUPFAM" id="SSF55031">
    <property type="entry name" value="Bacterial exopeptidase dimerisation domain"/>
    <property type="match status" value="1"/>
</dbReference>
<dbReference type="GO" id="GO:0006526">
    <property type="term" value="P:L-arginine biosynthetic process"/>
    <property type="evidence" value="ECO:0007669"/>
    <property type="project" value="TreeGrafter"/>
</dbReference>
<feature type="binding site" evidence="15">
    <location>
        <position position="83"/>
    </location>
    <ligand>
        <name>Zn(2+)</name>
        <dbReference type="ChEBI" id="CHEBI:29105"/>
        <label>1</label>
    </ligand>
</feature>
<comment type="catalytic activity">
    <reaction evidence="14 15">
        <text>N-succinyl-(2S,6S)-2,6-diaminopimelate + H2O = (2S,6S)-2,6-diaminopimelate + succinate</text>
        <dbReference type="Rhea" id="RHEA:22608"/>
        <dbReference type="ChEBI" id="CHEBI:15377"/>
        <dbReference type="ChEBI" id="CHEBI:30031"/>
        <dbReference type="ChEBI" id="CHEBI:57609"/>
        <dbReference type="ChEBI" id="CHEBI:58087"/>
        <dbReference type="EC" id="3.5.1.18"/>
    </reaction>
</comment>
<reference evidence="17 18" key="1">
    <citation type="submission" date="2020-08" db="EMBL/GenBank/DDBJ databases">
        <title>Genomic Encyclopedia of Type Strains, Phase IV (KMG-IV): sequencing the most valuable type-strain genomes for metagenomic binning, comparative biology and taxonomic classification.</title>
        <authorList>
            <person name="Goeker M."/>
        </authorList>
    </citation>
    <scope>NUCLEOTIDE SEQUENCE [LARGE SCALE GENOMIC DNA]</scope>
    <source>
        <strain evidence="17 18">DSM 22198</strain>
    </source>
</reference>
<evidence type="ECO:0000256" key="6">
    <source>
        <dbReference type="ARBA" id="ARBA00022605"/>
    </source>
</evidence>
<dbReference type="Pfam" id="PF01546">
    <property type="entry name" value="Peptidase_M20"/>
    <property type="match status" value="1"/>
</dbReference>
<feature type="domain" description="Peptidase M20 dimerisation" evidence="16">
    <location>
        <begin position="192"/>
        <end position="297"/>
    </location>
</feature>
<dbReference type="InterPro" id="IPR036264">
    <property type="entry name" value="Bact_exopeptidase_dim_dom"/>
</dbReference>
<dbReference type="Pfam" id="PF07687">
    <property type="entry name" value="M20_dimer"/>
    <property type="match status" value="1"/>
</dbReference>
<name>A0A7X0B133_9PROT</name>
<protein>
    <recommendedName>
        <fullName evidence="5 15">Succinyl-diaminopimelate desuccinylase</fullName>
        <shortName evidence="15">SDAP desuccinylase</shortName>
        <ecNumber evidence="4 15">3.5.1.18</ecNumber>
    </recommendedName>
    <alternativeName>
        <fullName evidence="13 15">N-succinyl-LL-2,6-diaminoheptanedioate amidohydrolase</fullName>
    </alternativeName>
</protein>
<dbReference type="Gene3D" id="3.40.630.10">
    <property type="entry name" value="Zn peptidases"/>
    <property type="match status" value="2"/>
</dbReference>
<evidence type="ECO:0000256" key="5">
    <source>
        <dbReference type="ARBA" id="ARBA00022391"/>
    </source>
</evidence>
<evidence type="ECO:0000256" key="12">
    <source>
        <dbReference type="ARBA" id="ARBA00023285"/>
    </source>
</evidence>
<organism evidence="17 18">
    <name type="scientific">Nitrospirillum iridis</name>
    <dbReference type="NCBI Taxonomy" id="765888"/>
    <lineage>
        <taxon>Bacteria</taxon>
        <taxon>Pseudomonadati</taxon>
        <taxon>Pseudomonadota</taxon>
        <taxon>Alphaproteobacteria</taxon>
        <taxon>Rhodospirillales</taxon>
        <taxon>Azospirillaceae</taxon>
        <taxon>Nitrospirillum</taxon>
    </lineage>
</organism>
<evidence type="ECO:0000256" key="14">
    <source>
        <dbReference type="ARBA" id="ARBA00051301"/>
    </source>
</evidence>
<proteinExistence type="inferred from homology"/>
<comment type="caution">
    <text evidence="17">The sequence shown here is derived from an EMBL/GenBank/DDBJ whole genome shotgun (WGS) entry which is preliminary data.</text>
</comment>
<comment type="cofactor">
    <cofactor evidence="15">
        <name>Zn(2+)</name>
        <dbReference type="ChEBI" id="CHEBI:29105"/>
    </cofactor>
    <cofactor evidence="15">
        <name>Co(2+)</name>
        <dbReference type="ChEBI" id="CHEBI:48828"/>
    </cofactor>
    <text evidence="15">Binds 2 Zn(2+) or Co(2+) ions per subunit.</text>
</comment>
<gene>
    <name evidence="15" type="primary">dapE</name>
    <name evidence="17" type="ORF">FHS74_002986</name>
</gene>
<keyword evidence="9 15" id="KW-0862">Zinc</keyword>
<dbReference type="PANTHER" id="PTHR43808">
    <property type="entry name" value="ACETYLORNITHINE DEACETYLASE"/>
    <property type="match status" value="1"/>
</dbReference>
<keyword evidence="8 15" id="KW-0378">Hydrolase</keyword>
<evidence type="ECO:0000313" key="18">
    <source>
        <dbReference type="Proteomes" id="UP000539175"/>
    </source>
</evidence>
<dbReference type="UniPathway" id="UPA00034">
    <property type="reaction ID" value="UER00021"/>
</dbReference>
<evidence type="ECO:0000256" key="9">
    <source>
        <dbReference type="ARBA" id="ARBA00022833"/>
    </source>
</evidence>
<dbReference type="GO" id="GO:0019877">
    <property type="term" value="P:diaminopimelate biosynthetic process"/>
    <property type="evidence" value="ECO:0007669"/>
    <property type="project" value="UniProtKB-UniRule"/>
</dbReference>
<evidence type="ECO:0000256" key="3">
    <source>
        <dbReference type="ARBA" id="ARBA00011738"/>
    </source>
</evidence>
<evidence type="ECO:0000313" key="17">
    <source>
        <dbReference type="EMBL" id="MBB6252426.1"/>
    </source>
</evidence>
<dbReference type="HAMAP" id="MF_01690">
    <property type="entry name" value="DapE"/>
    <property type="match status" value="1"/>
</dbReference>
<dbReference type="InterPro" id="IPR005941">
    <property type="entry name" value="DapE_proteobac"/>
</dbReference>
<dbReference type="GO" id="GO:0050897">
    <property type="term" value="F:cobalt ion binding"/>
    <property type="evidence" value="ECO:0007669"/>
    <property type="project" value="UniProtKB-UniRule"/>
</dbReference>
<dbReference type="GO" id="GO:0008270">
    <property type="term" value="F:zinc ion binding"/>
    <property type="evidence" value="ECO:0007669"/>
    <property type="project" value="UniProtKB-UniRule"/>
</dbReference>
<feature type="binding site" evidence="15">
    <location>
        <position position="116"/>
    </location>
    <ligand>
        <name>Zn(2+)</name>
        <dbReference type="ChEBI" id="CHEBI:29105"/>
        <label>2</label>
    </ligand>
</feature>
<accession>A0A7X0B133</accession>
<dbReference type="AlphaFoldDB" id="A0A7X0B133"/>
<evidence type="ECO:0000256" key="1">
    <source>
        <dbReference type="ARBA" id="ARBA00005130"/>
    </source>
</evidence>
<evidence type="ECO:0000256" key="2">
    <source>
        <dbReference type="ARBA" id="ARBA00006746"/>
    </source>
</evidence>
<feature type="active site" description="Proton acceptor" evidence="15">
    <location>
        <position position="150"/>
    </location>
</feature>
<dbReference type="PROSITE" id="PS00759">
    <property type="entry name" value="ARGE_DAPE_CPG2_2"/>
    <property type="match status" value="1"/>
</dbReference>
<dbReference type="EMBL" id="JACIIZ010000008">
    <property type="protein sequence ID" value="MBB6252426.1"/>
    <property type="molecule type" value="Genomic_DNA"/>
</dbReference>
<evidence type="ECO:0000256" key="4">
    <source>
        <dbReference type="ARBA" id="ARBA00011921"/>
    </source>
</evidence>
<evidence type="ECO:0000256" key="10">
    <source>
        <dbReference type="ARBA" id="ARBA00022915"/>
    </source>
</evidence>
<keyword evidence="18" id="KW-1185">Reference proteome</keyword>
<dbReference type="InterPro" id="IPR002933">
    <property type="entry name" value="Peptidase_M20"/>
</dbReference>
<dbReference type="PANTHER" id="PTHR43808:SF31">
    <property type="entry name" value="N-ACETYL-L-CITRULLINE DEACETYLASE"/>
    <property type="match status" value="1"/>
</dbReference>
<keyword evidence="7 15" id="KW-0479">Metal-binding</keyword>
<dbReference type="InterPro" id="IPR011650">
    <property type="entry name" value="Peptidase_M20_dimer"/>
</dbReference>
<dbReference type="Proteomes" id="UP000539175">
    <property type="component" value="Unassembled WGS sequence"/>
</dbReference>
<dbReference type="NCBIfam" id="NF009557">
    <property type="entry name" value="PRK13009.1"/>
    <property type="match status" value="1"/>
</dbReference>
<evidence type="ECO:0000256" key="13">
    <source>
        <dbReference type="ARBA" id="ARBA00031891"/>
    </source>
</evidence>
<evidence type="ECO:0000259" key="16">
    <source>
        <dbReference type="Pfam" id="PF07687"/>
    </source>
</evidence>
<feature type="binding site" evidence="15">
    <location>
        <position position="116"/>
    </location>
    <ligand>
        <name>Zn(2+)</name>
        <dbReference type="ChEBI" id="CHEBI:29105"/>
        <label>1</label>
    </ligand>
</feature>
<comment type="subunit">
    <text evidence="3 15">Homodimer.</text>
</comment>
<dbReference type="GO" id="GO:0009014">
    <property type="term" value="F:succinyl-diaminopimelate desuccinylase activity"/>
    <property type="evidence" value="ECO:0007669"/>
    <property type="project" value="UniProtKB-UniRule"/>
</dbReference>
<dbReference type="SUPFAM" id="SSF53187">
    <property type="entry name" value="Zn-dependent exopeptidases"/>
    <property type="match status" value="1"/>
</dbReference>
<comment type="pathway">
    <text evidence="1 15">Amino-acid biosynthesis; L-lysine biosynthesis via DAP pathway; LL-2,6-diaminopimelate from (S)-tetrahydrodipicolinate (succinylase route): step 3/3.</text>
</comment>
<dbReference type="GO" id="GO:0008777">
    <property type="term" value="F:acetylornithine deacetylase activity"/>
    <property type="evidence" value="ECO:0007669"/>
    <property type="project" value="TreeGrafter"/>
</dbReference>
<evidence type="ECO:0000256" key="11">
    <source>
        <dbReference type="ARBA" id="ARBA00023154"/>
    </source>
</evidence>
<keyword evidence="10 15" id="KW-0220">Diaminopimelate biosynthesis</keyword>
<feature type="active site" evidence="15">
    <location>
        <position position="85"/>
    </location>
</feature>
<keyword evidence="6 15" id="KW-0028">Amino-acid biosynthesis</keyword>
<keyword evidence="12 15" id="KW-0170">Cobalt</keyword>
<evidence type="ECO:0000256" key="7">
    <source>
        <dbReference type="ARBA" id="ARBA00022723"/>
    </source>
</evidence>
<comment type="similarity">
    <text evidence="2 15">Belongs to the peptidase M20A family. DapE subfamily.</text>
</comment>
<dbReference type="EC" id="3.5.1.18" evidence="4 15"/>
<dbReference type="NCBIfam" id="TIGR01246">
    <property type="entry name" value="dapE_proteo"/>
    <property type="match status" value="1"/>
</dbReference>
<comment type="function">
    <text evidence="15">Catalyzes the hydrolysis of N-succinyl-L,L-diaminopimelic acid (SDAP), forming succinate and LL-2,6-diaminopimelate (DAP), an intermediate involved in the bacterial biosynthesis of lysine and meso-diaminopimelic acid, an essential component of bacterial cell walls.</text>
</comment>
<feature type="binding site" evidence="15">
    <location>
        <position position="151"/>
    </location>
    <ligand>
        <name>Zn(2+)</name>
        <dbReference type="ChEBI" id="CHEBI:29105"/>
        <label>2</label>
    </ligand>
</feature>
<sequence length="407" mass="41947">MPVPTPAGVPLDATDPVALTQALIRCASVTPADAGALGVLEGVLGGLGFTCHRLPFTEEGTAPVENLYARLGTARPNFCFAGHTDVVPVGDEAAWSVAPFAGEIIAGRLFGRGASDMKGAIAAFIAAVARHRAASLPLAGSVSLLITGDEEGPSINGTRKVLGWLQDRGEALDACLVGEPTNPQTLGQMMKIGRRGSVTFTLTSLGAQGHVAYPHLADNPLPRLAQALARLSGEPLDAGTPHFQPSSLQITTIDVGNPTTNIIPAKGTAVLNIRFNDLHTPASLEARVRGVLAEVGGAWDVKVAVSGDAFLTPPGQLSALVSQAVRSVTGLEPELSTSGGTSDARFIKNHCPVVEFGGVGASMHKVDEHIAVDDLARLTDIYARVLADWSATHAGTAPATTPVDTTP</sequence>
<evidence type="ECO:0000256" key="8">
    <source>
        <dbReference type="ARBA" id="ARBA00022801"/>
    </source>
</evidence>
<evidence type="ECO:0000256" key="15">
    <source>
        <dbReference type="HAMAP-Rule" id="MF_01690"/>
    </source>
</evidence>
<dbReference type="CDD" id="cd03891">
    <property type="entry name" value="M20_DapE_proteobac"/>
    <property type="match status" value="1"/>
</dbReference>